<dbReference type="OrthoDB" id="185373at2759"/>
<sequence length="465" mass="51725">MNTRATQIAAPHLRHGPGAPATVPRFAHKIKTRFLYCPPLRTNAQAALSTAQMRRASSYSNTRRSTSRPPWASAAPMPRAEDLDSERLATLVSLNHFEAALRYHGHLVAASVPIPPDRVYAKAALAALERSSQPDRINVFSTWFRLVPDADPSLDLRPIRAALLETGTPATNLSLIARFAVLAAEKGYSQRVWPDVLQLLITHSTLAFATRLMVEHEFAAVSYVLKAGSGREPEVRGRLRDQSVRACIKADWPEAAAALLLTAEGLYVPTRLHGAVIAMLEERGAPMEKLDQLRVARDASARYRRFEGRIALPGDLLMQLREVRTAIRARILDKYLDVPDFLVAYDKMKPNQRVLQILKSRALMRSDETARSWLNAEFFLLRHKNHGNRSLTLFVSNFTLEGFSSDAQALITGIADMRHVGPVSPRVPKPMVLPSHLQCGSSTRTSMPPIVSRLKHSSRAGHVRY</sequence>
<organism evidence="2 3">
    <name type="scientific">Schizophyllum amplum</name>
    <dbReference type="NCBI Taxonomy" id="97359"/>
    <lineage>
        <taxon>Eukaryota</taxon>
        <taxon>Fungi</taxon>
        <taxon>Dikarya</taxon>
        <taxon>Basidiomycota</taxon>
        <taxon>Agaricomycotina</taxon>
        <taxon>Agaricomycetes</taxon>
        <taxon>Agaricomycetidae</taxon>
        <taxon>Agaricales</taxon>
        <taxon>Schizophyllaceae</taxon>
        <taxon>Schizophyllum</taxon>
    </lineage>
</organism>
<proteinExistence type="predicted"/>
<comment type="caution">
    <text evidence="2">The sequence shown here is derived from an EMBL/GenBank/DDBJ whole genome shotgun (WGS) entry which is preliminary data.</text>
</comment>
<gene>
    <name evidence="2" type="ORF">BD626DRAFT_57754</name>
</gene>
<protein>
    <submittedName>
        <fullName evidence="2">Uncharacterized protein</fullName>
    </submittedName>
</protein>
<dbReference type="AlphaFoldDB" id="A0A550CBJ3"/>
<evidence type="ECO:0000256" key="1">
    <source>
        <dbReference type="SAM" id="MobiDB-lite"/>
    </source>
</evidence>
<name>A0A550CBJ3_9AGAR</name>
<reference evidence="2 3" key="1">
    <citation type="journal article" date="2019" name="New Phytol.">
        <title>Comparative genomics reveals unique wood-decay strategies and fruiting body development in the Schizophyllaceae.</title>
        <authorList>
            <person name="Almasi E."/>
            <person name="Sahu N."/>
            <person name="Krizsan K."/>
            <person name="Balint B."/>
            <person name="Kovacs G.M."/>
            <person name="Kiss B."/>
            <person name="Cseklye J."/>
            <person name="Drula E."/>
            <person name="Henrissat B."/>
            <person name="Nagy I."/>
            <person name="Chovatia M."/>
            <person name="Adam C."/>
            <person name="LaButti K."/>
            <person name="Lipzen A."/>
            <person name="Riley R."/>
            <person name="Grigoriev I.V."/>
            <person name="Nagy L.G."/>
        </authorList>
    </citation>
    <scope>NUCLEOTIDE SEQUENCE [LARGE SCALE GENOMIC DNA]</scope>
    <source>
        <strain evidence="2 3">NL-1724</strain>
    </source>
</reference>
<evidence type="ECO:0000313" key="3">
    <source>
        <dbReference type="Proteomes" id="UP000320762"/>
    </source>
</evidence>
<accession>A0A550CBJ3</accession>
<feature type="compositionally biased region" description="Low complexity" evidence="1">
    <location>
        <begin position="54"/>
        <end position="68"/>
    </location>
</feature>
<keyword evidence="3" id="KW-1185">Reference proteome</keyword>
<evidence type="ECO:0000313" key="2">
    <source>
        <dbReference type="EMBL" id="TRM62180.1"/>
    </source>
</evidence>
<dbReference type="Proteomes" id="UP000320762">
    <property type="component" value="Unassembled WGS sequence"/>
</dbReference>
<dbReference type="STRING" id="97359.A0A550CBJ3"/>
<feature type="region of interest" description="Disordered" evidence="1">
    <location>
        <begin position="47"/>
        <end position="79"/>
    </location>
</feature>
<dbReference type="EMBL" id="VDMD01000013">
    <property type="protein sequence ID" value="TRM62180.1"/>
    <property type="molecule type" value="Genomic_DNA"/>
</dbReference>
<feature type="region of interest" description="Disordered" evidence="1">
    <location>
        <begin position="1"/>
        <end position="20"/>
    </location>
</feature>